<accession>A0A914CJD6</accession>
<evidence type="ECO:0000313" key="1">
    <source>
        <dbReference type="Proteomes" id="UP000887540"/>
    </source>
</evidence>
<dbReference type="AlphaFoldDB" id="A0A914CJD6"/>
<proteinExistence type="predicted"/>
<evidence type="ECO:0000313" key="2">
    <source>
        <dbReference type="WBParaSite" id="ACRNAN_scaffold1099.g9050.t1"/>
    </source>
</evidence>
<dbReference type="Proteomes" id="UP000887540">
    <property type="component" value="Unplaced"/>
</dbReference>
<sequence>MQNSPDLGYMIDSSATDRLLFPLQTLPKTQWKGHFFGPLELVIKFDCVTYMAVVKPKNEEILVKPEEN</sequence>
<name>A0A914CJD6_9BILA</name>
<reference evidence="2" key="1">
    <citation type="submission" date="2022-11" db="UniProtKB">
        <authorList>
            <consortium name="WormBaseParasite"/>
        </authorList>
    </citation>
    <scope>IDENTIFICATION</scope>
</reference>
<dbReference type="WBParaSite" id="ACRNAN_scaffold1099.g9050.t1">
    <property type="protein sequence ID" value="ACRNAN_scaffold1099.g9050.t1"/>
    <property type="gene ID" value="ACRNAN_scaffold1099.g9050"/>
</dbReference>
<organism evidence="1 2">
    <name type="scientific">Acrobeloides nanus</name>
    <dbReference type="NCBI Taxonomy" id="290746"/>
    <lineage>
        <taxon>Eukaryota</taxon>
        <taxon>Metazoa</taxon>
        <taxon>Ecdysozoa</taxon>
        <taxon>Nematoda</taxon>
        <taxon>Chromadorea</taxon>
        <taxon>Rhabditida</taxon>
        <taxon>Tylenchina</taxon>
        <taxon>Cephalobomorpha</taxon>
        <taxon>Cephaloboidea</taxon>
        <taxon>Cephalobidae</taxon>
        <taxon>Acrobeloides</taxon>
    </lineage>
</organism>
<keyword evidence="1" id="KW-1185">Reference proteome</keyword>
<protein>
    <submittedName>
        <fullName evidence="2">Uncharacterized protein</fullName>
    </submittedName>
</protein>